<protein>
    <submittedName>
        <fullName evidence="4">Transglycosylase SLT domain-containing protein</fullName>
    </submittedName>
</protein>
<dbReference type="Gene3D" id="1.10.530.10">
    <property type="match status" value="1"/>
</dbReference>
<dbReference type="Proteomes" id="UP000184050">
    <property type="component" value="Unassembled WGS sequence"/>
</dbReference>
<dbReference type="CDD" id="cd16894">
    <property type="entry name" value="MltD-like"/>
    <property type="match status" value="1"/>
</dbReference>
<accession>A0A1M6JS99</accession>
<dbReference type="InterPro" id="IPR008258">
    <property type="entry name" value="Transglycosylase_SLT_dom_1"/>
</dbReference>
<reference evidence="4 5" key="1">
    <citation type="submission" date="2016-11" db="EMBL/GenBank/DDBJ databases">
        <authorList>
            <person name="Jaros S."/>
            <person name="Januszkiewicz K."/>
            <person name="Wedrychowicz H."/>
        </authorList>
    </citation>
    <scope>NUCLEOTIDE SEQUENCE [LARGE SCALE GENOMIC DNA]</scope>
    <source>
        <strain evidence="4 5">DSM 27063</strain>
    </source>
</reference>
<evidence type="ECO:0000259" key="3">
    <source>
        <dbReference type="Pfam" id="PF01464"/>
    </source>
</evidence>
<dbReference type="STRING" id="1168035.SAMN05444280_12111"/>
<keyword evidence="2" id="KW-1133">Transmembrane helix</keyword>
<evidence type="ECO:0000313" key="4">
    <source>
        <dbReference type="EMBL" id="SHJ49568.1"/>
    </source>
</evidence>
<keyword evidence="2" id="KW-0472">Membrane</keyword>
<organism evidence="4 5">
    <name type="scientific">Tangfeifania diversioriginum</name>
    <dbReference type="NCBI Taxonomy" id="1168035"/>
    <lineage>
        <taxon>Bacteria</taxon>
        <taxon>Pseudomonadati</taxon>
        <taxon>Bacteroidota</taxon>
        <taxon>Bacteroidia</taxon>
        <taxon>Marinilabiliales</taxon>
        <taxon>Prolixibacteraceae</taxon>
        <taxon>Tangfeifania</taxon>
    </lineage>
</organism>
<evidence type="ECO:0000256" key="2">
    <source>
        <dbReference type="SAM" id="Phobius"/>
    </source>
</evidence>
<evidence type="ECO:0000256" key="1">
    <source>
        <dbReference type="ARBA" id="ARBA00007734"/>
    </source>
</evidence>
<dbReference type="EMBL" id="FQZE01000021">
    <property type="protein sequence ID" value="SHJ49568.1"/>
    <property type="molecule type" value="Genomic_DNA"/>
</dbReference>
<keyword evidence="5" id="KW-1185">Reference proteome</keyword>
<proteinExistence type="inferred from homology"/>
<dbReference type="PANTHER" id="PTHR37423">
    <property type="entry name" value="SOLUBLE LYTIC MUREIN TRANSGLYCOSYLASE-RELATED"/>
    <property type="match status" value="1"/>
</dbReference>
<feature type="transmembrane region" description="Helical" evidence="2">
    <location>
        <begin position="7"/>
        <end position="26"/>
    </location>
</feature>
<dbReference type="SUPFAM" id="SSF53955">
    <property type="entry name" value="Lysozyme-like"/>
    <property type="match status" value="1"/>
</dbReference>
<dbReference type="PANTHER" id="PTHR37423:SF2">
    <property type="entry name" value="MEMBRANE-BOUND LYTIC MUREIN TRANSGLYCOSYLASE C"/>
    <property type="match status" value="1"/>
</dbReference>
<name>A0A1M6JS99_9BACT</name>
<dbReference type="OrthoDB" id="9815002at2"/>
<dbReference type="Pfam" id="PF01464">
    <property type="entry name" value="SLT"/>
    <property type="match status" value="1"/>
</dbReference>
<comment type="similarity">
    <text evidence="1">Belongs to the transglycosylase Slt family.</text>
</comment>
<keyword evidence="2" id="KW-0812">Transmembrane</keyword>
<dbReference type="InterPro" id="IPR023346">
    <property type="entry name" value="Lysozyme-like_dom_sf"/>
</dbReference>
<feature type="domain" description="Transglycosylase SLT" evidence="3">
    <location>
        <begin position="112"/>
        <end position="210"/>
    </location>
</feature>
<dbReference type="AlphaFoldDB" id="A0A1M6JS99"/>
<gene>
    <name evidence="4" type="ORF">SAMN05444280_12111</name>
</gene>
<sequence>MQNKGWRIILTLVLAVNVGVIVFLVMGSANSTEPAVVNVAETAKFKSVDIPDSVSFAGEPMPLHRFDVRESLDRELLVNSYFHSQTLRLIKLAPRYFSVIEPILEEKGIPDDFKYLAVAESGLNPSAISPARAIGFWQFMQGTARDYGLEVSNEVDERYHVEKATYAACDYLLDAYEKYGSWTLVAASYNAGMRGIDRQLERQKADDYYNLLLVTETGRYVFRIAALKLILENPAAYNLIVPEEEKYPIIPTKEIEVTGPVLDFADFSHAHDINYKLLKDFNPWLRQAYLTNSLGKTYTIKIPQLN</sequence>
<evidence type="ECO:0000313" key="5">
    <source>
        <dbReference type="Proteomes" id="UP000184050"/>
    </source>
</evidence>
<dbReference type="RefSeq" id="WP_073170282.1">
    <property type="nucleotide sequence ID" value="NZ_FQZE01000021.1"/>
</dbReference>